<organism evidence="1">
    <name type="scientific">uncultured Desulfobacterium sp</name>
    <dbReference type="NCBI Taxonomy" id="201089"/>
    <lineage>
        <taxon>Bacteria</taxon>
        <taxon>Pseudomonadati</taxon>
        <taxon>Thermodesulfobacteriota</taxon>
        <taxon>Desulfobacteria</taxon>
        <taxon>Desulfobacterales</taxon>
        <taxon>Desulfobacteriaceae</taxon>
        <taxon>Desulfobacterium</taxon>
        <taxon>environmental samples</taxon>
    </lineage>
</organism>
<dbReference type="Pfam" id="PF07409">
    <property type="entry name" value="GP46"/>
    <property type="match status" value="1"/>
</dbReference>
<gene>
    <name evidence="1" type="ORF">PITCH_A2000006</name>
</gene>
<sequence>MTDIKLVYRNIEGATDLGIIDISPDGAGLEVDDGLETAVIISLFSDRRANDDDELPSGDDRRGWWADTYADVDGDKIGSRLWLLGREKQLPGVVGKAKEYAEEALKWLVDDGIAEKVSVAAEIVQKGMLGLSAEIKRPGVAPVKYRFNYVWEAM</sequence>
<dbReference type="EMBL" id="OJIN01000114">
    <property type="protein sequence ID" value="SPD73837.1"/>
    <property type="molecule type" value="Genomic_DNA"/>
</dbReference>
<name>A0A445MWF7_9BACT</name>
<dbReference type="InterPro" id="IPR010877">
    <property type="entry name" value="Phage_Mu_Gp46"/>
</dbReference>
<protein>
    <submittedName>
        <fullName evidence="1">GP46 family protein</fullName>
    </submittedName>
</protein>
<reference evidence="1" key="1">
    <citation type="submission" date="2018-01" db="EMBL/GenBank/DDBJ databases">
        <authorList>
            <person name="Regsiter A."/>
            <person name="William W."/>
        </authorList>
    </citation>
    <scope>NUCLEOTIDE SEQUENCE</scope>
    <source>
        <strain evidence="1">TRIP AH-1</strain>
    </source>
</reference>
<accession>A0A445MWF7</accession>
<proteinExistence type="predicted"/>
<evidence type="ECO:0000313" key="1">
    <source>
        <dbReference type="EMBL" id="SPD73837.1"/>
    </source>
</evidence>
<dbReference type="AlphaFoldDB" id="A0A445MWF7"/>